<organism evidence="2 3">
    <name type="scientific">Frateuria flava</name>
    <dbReference type="NCBI Taxonomy" id="2821489"/>
    <lineage>
        <taxon>Bacteria</taxon>
        <taxon>Pseudomonadati</taxon>
        <taxon>Pseudomonadota</taxon>
        <taxon>Gammaproteobacteria</taxon>
        <taxon>Lysobacterales</taxon>
        <taxon>Rhodanobacteraceae</taxon>
        <taxon>Frateuria</taxon>
    </lineage>
</organism>
<keyword evidence="3" id="KW-1185">Reference proteome</keyword>
<evidence type="ECO:0000313" key="3">
    <source>
        <dbReference type="Proteomes" id="UP000823790"/>
    </source>
</evidence>
<name>A0ABS4DP07_9GAMM</name>
<keyword evidence="1" id="KW-0732">Signal</keyword>
<comment type="caution">
    <text evidence="2">The sequence shown here is derived from an EMBL/GenBank/DDBJ whole genome shotgun (WGS) entry which is preliminary data.</text>
</comment>
<evidence type="ECO:0008006" key="4">
    <source>
        <dbReference type="Google" id="ProtNLM"/>
    </source>
</evidence>
<evidence type="ECO:0000313" key="2">
    <source>
        <dbReference type="EMBL" id="MBP1474794.1"/>
    </source>
</evidence>
<dbReference type="EMBL" id="JAGJRS010000021">
    <property type="protein sequence ID" value="MBP1474794.1"/>
    <property type="molecule type" value="Genomic_DNA"/>
</dbReference>
<feature type="chain" id="PRO_5046897616" description="Lipoprotein" evidence="1">
    <location>
        <begin position="23"/>
        <end position="197"/>
    </location>
</feature>
<protein>
    <recommendedName>
        <fullName evidence="4">Lipoprotein</fullName>
    </recommendedName>
</protein>
<feature type="signal peptide" evidence="1">
    <location>
        <begin position="1"/>
        <end position="22"/>
    </location>
</feature>
<evidence type="ECO:0000256" key="1">
    <source>
        <dbReference type="SAM" id="SignalP"/>
    </source>
</evidence>
<dbReference type="PROSITE" id="PS51257">
    <property type="entry name" value="PROKAR_LIPOPROTEIN"/>
    <property type="match status" value="1"/>
</dbReference>
<dbReference type="Proteomes" id="UP000823790">
    <property type="component" value="Unassembled WGS sequence"/>
</dbReference>
<gene>
    <name evidence="2" type="ORF">J7I44_10835</name>
</gene>
<dbReference type="RefSeq" id="WP_209620291.1">
    <property type="nucleotide sequence ID" value="NZ_JAGJRS010000021.1"/>
</dbReference>
<accession>A0ABS4DP07</accession>
<proteinExistence type="predicted"/>
<sequence length="197" mass="19819">MKIQTRSLALHGMAVAGLLLLAACGKHENETATTPPAASTVPAPAVAHTAPAPAASAPLPATTGTAAAAAASGTSAAVTPATTDVFKVDQVQMGEAVTAGYKIAKPMTSFDASQNTIYASVATTGTTTGATLSAHFSYLEGKGQDVTTISQTIATDGPATTTFKLRNPNDWPAGKYKVEIAIDGKPVTSETFEVKAA</sequence>
<reference evidence="2 3" key="1">
    <citation type="submission" date="2021-04" db="EMBL/GenBank/DDBJ databases">
        <authorList>
            <person name="Huq M.A."/>
        </authorList>
    </citation>
    <scope>NUCLEOTIDE SEQUENCE [LARGE SCALE GENOMIC DNA]</scope>
    <source>
        <strain evidence="2 3">MAH-13</strain>
    </source>
</reference>